<evidence type="ECO:0000313" key="3">
    <source>
        <dbReference type="Proteomes" id="UP000018144"/>
    </source>
</evidence>
<accession>U4LU27</accession>
<dbReference type="EMBL" id="HF936048">
    <property type="protein sequence ID" value="CCX33335.1"/>
    <property type="molecule type" value="Genomic_DNA"/>
</dbReference>
<dbReference type="Gene3D" id="3.40.50.150">
    <property type="entry name" value="Vaccinia Virus protein VP39"/>
    <property type="match status" value="1"/>
</dbReference>
<organism evidence="2 3">
    <name type="scientific">Pyronema omphalodes (strain CBS 100304)</name>
    <name type="common">Pyronema confluens</name>
    <dbReference type="NCBI Taxonomy" id="1076935"/>
    <lineage>
        <taxon>Eukaryota</taxon>
        <taxon>Fungi</taxon>
        <taxon>Dikarya</taxon>
        <taxon>Ascomycota</taxon>
        <taxon>Pezizomycotina</taxon>
        <taxon>Pezizomycetes</taxon>
        <taxon>Pezizales</taxon>
        <taxon>Pyronemataceae</taxon>
        <taxon>Pyronema</taxon>
    </lineage>
</organism>
<dbReference type="PANTHER" id="PTHR43591">
    <property type="entry name" value="METHYLTRANSFERASE"/>
    <property type="match status" value="1"/>
</dbReference>
<dbReference type="AlphaFoldDB" id="U4LU27"/>
<dbReference type="SUPFAM" id="SSF53335">
    <property type="entry name" value="S-adenosyl-L-methionine-dependent methyltransferases"/>
    <property type="match status" value="1"/>
</dbReference>
<proteinExistence type="predicted"/>
<dbReference type="GO" id="GO:0032259">
    <property type="term" value="P:methylation"/>
    <property type="evidence" value="ECO:0007669"/>
    <property type="project" value="UniProtKB-KW"/>
</dbReference>
<dbReference type="GO" id="GO:0008168">
    <property type="term" value="F:methyltransferase activity"/>
    <property type="evidence" value="ECO:0007669"/>
    <property type="project" value="UniProtKB-KW"/>
</dbReference>
<reference evidence="2 3" key="1">
    <citation type="journal article" date="2013" name="PLoS Genet.">
        <title>The genome and development-dependent transcriptomes of Pyronema confluens: a window into fungal evolution.</title>
        <authorList>
            <person name="Traeger S."/>
            <person name="Altegoer F."/>
            <person name="Freitag M."/>
            <person name="Gabaldon T."/>
            <person name="Kempken F."/>
            <person name="Kumar A."/>
            <person name="Marcet-Houben M."/>
            <person name="Poggeler S."/>
            <person name="Stajich J.E."/>
            <person name="Nowrousian M."/>
        </authorList>
    </citation>
    <scope>NUCLEOTIDE SEQUENCE [LARGE SCALE GENOMIC DNA]</scope>
    <source>
        <strain evidence="3">CBS 100304</strain>
        <tissue evidence="2">Vegetative mycelium</tissue>
    </source>
</reference>
<name>U4LU27_PYROM</name>
<protein>
    <submittedName>
        <fullName evidence="2">Similar to Trans-aconitate 2-methyltransferase acc. no. C5CSI6</fullName>
    </submittedName>
</protein>
<keyword evidence="3" id="KW-1185">Reference proteome</keyword>
<evidence type="ECO:0000256" key="1">
    <source>
        <dbReference type="SAM" id="MobiDB-lite"/>
    </source>
</evidence>
<keyword evidence="2" id="KW-0808">Transferase</keyword>
<keyword evidence="2" id="KW-0489">Methyltransferase</keyword>
<dbReference type="OMA" id="GGWYESQ"/>
<dbReference type="eggNOG" id="KOG1269">
    <property type="taxonomic scope" value="Eukaryota"/>
</dbReference>
<dbReference type="PANTHER" id="PTHR43591:SF24">
    <property type="entry name" value="2-METHOXY-6-POLYPRENYL-1,4-BENZOQUINOL METHYLASE, MITOCHONDRIAL"/>
    <property type="match status" value="1"/>
</dbReference>
<dbReference type="OrthoDB" id="184880at2759"/>
<dbReference type="STRING" id="1076935.U4LU27"/>
<evidence type="ECO:0000313" key="2">
    <source>
        <dbReference type="EMBL" id="CCX33335.1"/>
    </source>
</evidence>
<dbReference type="CDD" id="cd02440">
    <property type="entry name" value="AdoMet_MTases"/>
    <property type="match status" value="1"/>
</dbReference>
<dbReference type="Pfam" id="PF13489">
    <property type="entry name" value="Methyltransf_23"/>
    <property type="match status" value="1"/>
</dbReference>
<gene>
    <name evidence="2" type="ORF">PCON_01016</name>
</gene>
<sequence length="369" mass="40791">MSSAPSSPAAADSPAAEPTSATAPSPETITSVTAAPVNTSSSGLLEVDPAILANTATSDYESAGYVTTTASLSSSINEYIFENGRRYHAYFGADKNFLPTDEKEQDRMDLHHEILLQVMDERLFIAPVQEPNRILDIGTGTGIWAIDVADQFPGAEVIGTDLSPIQPAWVPPNCRFEVDDADLEWTFKKESFDFIHSRNLIPGIGDWQKLVRQMYDACTPGGFVEIGELGATLHSDDGTMSKTNGLKIHMDLCREAMIKIGRPFPESEQWIRDLLINAGFVDVRTESFKEPIGPWPKERRKKQIGAMVLLQSEAGLEAYGMAPLTRILDMPQEEAHKVFVEAHKAVKNKNYHTYNFFHVGYGRKPRSGE</sequence>
<feature type="region of interest" description="Disordered" evidence="1">
    <location>
        <begin position="1"/>
        <end position="30"/>
    </location>
</feature>
<dbReference type="Proteomes" id="UP000018144">
    <property type="component" value="Unassembled WGS sequence"/>
</dbReference>
<dbReference type="InterPro" id="IPR029063">
    <property type="entry name" value="SAM-dependent_MTases_sf"/>
</dbReference>